<organism evidence="2 3">
    <name type="scientific">Chaetoceros tenuissimus</name>
    <dbReference type="NCBI Taxonomy" id="426638"/>
    <lineage>
        <taxon>Eukaryota</taxon>
        <taxon>Sar</taxon>
        <taxon>Stramenopiles</taxon>
        <taxon>Ochrophyta</taxon>
        <taxon>Bacillariophyta</taxon>
        <taxon>Coscinodiscophyceae</taxon>
        <taxon>Chaetocerotophycidae</taxon>
        <taxon>Chaetocerotales</taxon>
        <taxon>Chaetocerotaceae</taxon>
        <taxon>Chaetoceros</taxon>
    </lineage>
</organism>
<dbReference type="Proteomes" id="UP001054902">
    <property type="component" value="Unassembled WGS sequence"/>
</dbReference>
<gene>
    <name evidence="2" type="ORF">CTEN210_07395</name>
</gene>
<evidence type="ECO:0000313" key="2">
    <source>
        <dbReference type="EMBL" id="GFH50919.1"/>
    </source>
</evidence>
<evidence type="ECO:0000313" key="3">
    <source>
        <dbReference type="Proteomes" id="UP001054902"/>
    </source>
</evidence>
<keyword evidence="3" id="KW-1185">Reference proteome</keyword>
<dbReference type="EMBL" id="BLLK01000045">
    <property type="protein sequence ID" value="GFH50919.1"/>
    <property type="molecule type" value="Genomic_DNA"/>
</dbReference>
<proteinExistence type="predicted"/>
<accession>A0AAD3CSD3</accession>
<protein>
    <submittedName>
        <fullName evidence="2">Uncharacterized protein</fullName>
    </submittedName>
</protein>
<comment type="caution">
    <text evidence="2">The sequence shown here is derived from an EMBL/GenBank/DDBJ whole genome shotgun (WGS) entry which is preliminary data.</text>
</comment>
<reference evidence="2 3" key="1">
    <citation type="journal article" date="2021" name="Sci. Rep.">
        <title>The genome of the diatom Chaetoceros tenuissimus carries an ancient integrated fragment of an extant virus.</title>
        <authorList>
            <person name="Hongo Y."/>
            <person name="Kimura K."/>
            <person name="Takaki Y."/>
            <person name="Yoshida Y."/>
            <person name="Baba S."/>
            <person name="Kobayashi G."/>
            <person name="Nagasaki K."/>
            <person name="Hano T."/>
            <person name="Tomaru Y."/>
        </authorList>
    </citation>
    <scope>NUCLEOTIDE SEQUENCE [LARGE SCALE GENOMIC DNA]</scope>
    <source>
        <strain evidence="2 3">NIES-3715</strain>
    </source>
</reference>
<feature type="compositionally biased region" description="Low complexity" evidence="1">
    <location>
        <begin position="25"/>
        <end position="43"/>
    </location>
</feature>
<sequence>MSSTSNQGVRSYHEYGDQSKDDGSTLRTASSSTSTSSPTSSVSLNAGLKQLEESAESGFKTPEKESLSENYYTGTSSVSLVERIPYVHGSYAGSSPIFIQDRKWMMILKHLMPEQHSILSNYLRHSEGKIDALKVMKWAENNPIIAAYGVAHSKTKPMQVEQVEYTPFLKGINDVRMDVANSKLSSLTQKIIKKHRKRKINGDTYKYPALEWDVFLDPIIVHQVDSSIQKLESLKKEKHRDTYEVEVDVANVEIDRQVSRLLNRMMLAHGSTAQLLIEAVGVAAKYNFDRVAKTTKEIQQKLRKKQKSSIFNCGNDTTIDDDITRARSDSTSRKKSTAEFKTSAIFVNRWLRLFASAIKLGQKSLKDVEFEIERLKIRPEKLQRTRSRASQFLRGSLSSMSLDADSVAQTQTSNADDDDSVNDSTSFCGLFLCIGSKENTRTSVDHDSTMAESIELIRNLLGEKLRVVLDLKSRHIPARVWGRLIDNLRSRGLCVDGIGSFDIDECRQIEKTTSTPVTSILFFHSAGDLQRACHANEIKANDTVYFNAGSLLKRKKTVCETPSCWSASKYQGLEQIAADESDKSALNYLSFQPYAYPKDSVDDDFDIIQCKATLMDYQSHFNLKIGLYVQEFSIGADELDKLVRLVNLYPNLYQCGLAWGGLNGVALKGVKGDGYWSQRYVGRSWSLSSYPSRKMKLIAPEDHHAVQKAIMYGACGQVTTVNHDLDLEEEHNLICQKNHDLVGFTQTGDLSDLYD</sequence>
<feature type="compositionally biased region" description="Basic and acidic residues" evidence="1">
    <location>
        <begin position="11"/>
        <end position="24"/>
    </location>
</feature>
<dbReference type="AlphaFoldDB" id="A0AAD3CSD3"/>
<evidence type="ECO:0000256" key="1">
    <source>
        <dbReference type="SAM" id="MobiDB-lite"/>
    </source>
</evidence>
<feature type="region of interest" description="Disordered" evidence="1">
    <location>
        <begin position="1"/>
        <end position="44"/>
    </location>
</feature>
<name>A0AAD3CSD3_9STRA</name>